<keyword evidence="2" id="KW-1185">Reference proteome</keyword>
<dbReference type="Proteomes" id="UP000299102">
    <property type="component" value="Unassembled WGS sequence"/>
</dbReference>
<organism evidence="1 2">
    <name type="scientific">Eumeta variegata</name>
    <name type="common">Bagworm moth</name>
    <name type="synonym">Eumeta japonica</name>
    <dbReference type="NCBI Taxonomy" id="151549"/>
    <lineage>
        <taxon>Eukaryota</taxon>
        <taxon>Metazoa</taxon>
        <taxon>Ecdysozoa</taxon>
        <taxon>Arthropoda</taxon>
        <taxon>Hexapoda</taxon>
        <taxon>Insecta</taxon>
        <taxon>Pterygota</taxon>
        <taxon>Neoptera</taxon>
        <taxon>Endopterygota</taxon>
        <taxon>Lepidoptera</taxon>
        <taxon>Glossata</taxon>
        <taxon>Ditrysia</taxon>
        <taxon>Tineoidea</taxon>
        <taxon>Psychidae</taxon>
        <taxon>Oiketicinae</taxon>
        <taxon>Eumeta</taxon>
    </lineage>
</organism>
<reference evidence="1 2" key="1">
    <citation type="journal article" date="2019" name="Commun. Biol.">
        <title>The bagworm genome reveals a unique fibroin gene that provides high tensile strength.</title>
        <authorList>
            <person name="Kono N."/>
            <person name="Nakamura H."/>
            <person name="Ohtoshi R."/>
            <person name="Tomita M."/>
            <person name="Numata K."/>
            <person name="Arakawa K."/>
        </authorList>
    </citation>
    <scope>NUCLEOTIDE SEQUENCE [LARGE SCALE GENOMIC DNA]</scope>
</reference>
<dbReference type="AlphaFoldDB" id="A0A4C1W836"/>
<evidence type="ECO:0000313" key="1">
    <source>
        <dbReference type="EMBL" id="GBP47528.1"/>
    </source>
</evidence>
<comment type="caution">
    <text evidence="1">The sequence shown here is derived from an EMBL/GenBank/DDBJ whole genome shotgun (WGS) entry which is preliminary data.</text>
</comment>
<name>A0A4C1W836_EUMVA</name>
<proteinExistence type="predicted"/>
<evidence type="ECO:0000313" key="2">
    <source>
        <dbReference type="Proteomes" id="UP000299102"/>
    </source>
</evidence>
<dbReference type="EMBL" id="BGZK01000503">
    <property type="protein sequence ID" value="GBP47528.1"/>
    <property type="molecule type" value="Genomic_DNA"/>
</dbReference>
<accession>A0A4C1W836</accession>
<gene>
    <name evidence="1" type="ORF">EVAR_30617_1</name>
</gene>
<sequence>MNRGPTIGNLEQKLKIALLELNASKELCKSLMSERDNHKIEIGAICVEHYKHSLLQIQSLQAELHSNRMQTNKLQHEMDEYKVDETVKFCDSILNGDCCTLVNGGTGLTDVGRGRTVIYSEDLDVGSGAMLGVGQRQTSNENQNRLERGALADYEGSNSISSPKGPPSCVDYVMNSVGVLGKRHE</sequence>
<protein>
    <submittedName>
        <fullName evidence="1">Uncharacterized protein</fullName>
    </submittedName>
</protein>